<evidence type="ECO:0000313" key="1">
    <source>
        <dbReference type="EMBL" id="MBC8593881.1"/>
    </source>
</evidence>
<reference evidence="1" key="1">
    <citation type="submission" date="2020-08" db="EMBL/GenBank/DDBJ databases">
        <title>Genome public.</title>
        <authorList>
            <person name="Liu C."/>
            <person name="Sun Q."/>
        </authorList>
    </citation>
    <scope>NUCLEOTIDE SEQUENCE</scope>
    <source>
        <strain evidence="1">N12</strain>
    </source>
</reference>
<dbReference type="Proteomes" id="UP000651085">
    <property type="component" value="Unassembled WGS sequence"/>
</dbReference>
<name>A0A926IQJ0_9BACT</name>
<gene>
    <name evidence="1" type="ORF">H8744_11620</name>
</gene>
<proteinExistence type="predicted"/>
<sequence>MVEKKKAAITAAPKNTTTKIEKDNDINKVFRYFLSETETTLGCMVFTGILRNSITFYVRQLERLGLLQVVYRAPDKRTHRKAKHYSSDKSQWIIKDAQLNLFDGKEDRV</sequence>
<keyword evidence="2" id="KW-1185">Reference proteome</keyword>
<dbReference type="RefSeq" id="WP_262434989.1">
    <property type="nucleotide sequence ID" value="NZ_JACRTF010000001.1"/>
</dbReference>
<dbReference type="EMBL" id="JACRTF010000001">
    <property type="protein sequence ID" value="MBC8593881.1"/>
    <property type="molecule type" value="Genomic_DNA"/>
</dbReference>
<organism evidence="1 2">
    <name type="scientific">Jilunia laotingensis</name>
    <dbReference type="NCBI Taxonomy" id="2763675"/>
    <lineage>
        <taxon>Bacteria</taxon>
        <taxon>Pseudomonadati</taxon>
        <taxon>Bacteroidota</taxon>
        <taxon>Bacteroidia</taxon>
        <taxon>Bacteroidales</taxon>
        <taxon>Bacteroidaceae</taxon>
        <taxon>Jilunia</taxon>
    </lineage>
</organism>
<accession>A0A926IQJ0</accession>
<protein>
    <submittedName>
        <fullName evidence="1">Uncharacterized protein</fullName>
    </submittedName>
</protein>
<dbReference type="AlphaFoldDB" id="A0A926IQJ0"/>
<comment type="caution">
    <text evidence="1">The sequence shown here is derived from an EMBL/GenBank/DDBJ whole genome shotgun (WGS) entry which is preliminary data.</text>
</comment>
<evidence type="ECO:0000313" key="2">
    <source>
        <dbReference type="Proteomes" id="UP000651085"/>
    </source>
</evidence>